<gene>
    <name evidence="2" type="ORF">CYFUS_000286</name>
</gene>
<sequence>MCAAREADMANKRKEAKAESAPQRPAVKRRRQAPAGRIARRRDPVDTPAPPLALDEHSVQVREQIEAALFEALRMREDIEQRIELGLHEDQPRRVLPARTGVVSSTRAGSPGRARAQK</sequence>
<feature type="region of interest" description="Disordered" evidence="1">
    <location>
        <begin position="96"/>
        <end position="118"/>
    </location>
</feature>
<organism evidence="2 3">
    <name type="scientific">Cystobacter fuscus</name>
    <dbReference type="NCBI Taxonomy" id="43"/>
    <lineage>
        <taxon>Bacteria</taxon>
        <taxon>Pseudomonadati</taxon>
        <taxon>Myxococcota</taxon>
        <taxon>Myxococcia</taxon>
        <taxon>Myxococcales</taxon>
        <taxon>Cystobacterineae</taxon>
        <taxon>Archangiaceae</taxon>
        <taxon>Cystobacter</taxon>
    </lineage>
</organism>
<dbReference type="Proteomes" id="UP000217257">
    <property type="component" value="Chromosome"/>
</dbReference>
<protein>
    <submittedName>
        <fullName evidence="2">Uncharacterized protein</fullName>
    </submittedName>
</protein>
<dbReference type="RefSeq" id="WP_157758168.1">
    <property type="nucleotide sequence ID" value="NZ_CP022098.1"/>
</dbReference>
<name>A0A250IT06_9BACT</name>
<proteinExistence type="predicted"/>
<feature type="compositionally biased region" description="Basic and acidic residues" evidence="1">
    <location>
        <begin position="1"/>
        <end position="18"/>
    </location>
</feature>
<dbReference type="KEGG" id="cfus:CYFUS_000286"/>
<feature type="region of interest" description="Disordered" evidence="1">
    <location>
        <begin position="1"/>
        <end position="57"/>
    </location>
</feature>
<evidence type="ECO:0000313" key="3">
    <source>
        <dbReference type="Proteomes" id="UP000217257"/>
    </source>
</evidence>
<accession>A0A250IT06</accession>
<dbReference type="EMBL" id="CP022098">
    <property type="protein sequence ID" value="ATB34879.1"/>
    <property type="molecule type" value="Genomic_DNA"/>
</dbReference>
<dbReference type="AlphaFoldDB" id="A0A250IT06"/>
<evidence type="ECO:0000313" key="2">
    <source>
        <dbReference type="EMBL" id="ATB34879.1"/>
    </source>
</evidence>
<evidence type="ECO:0000256" key="1">
    <source>
        <dbReference type="SAM" id="MobiDB-lite"/>
    </source>
</evidence>
<reference evidence="2 3" key="1">
    <citation type="submission" date="2017-06" db="EMBL/GenBank/DDBJ databases">
        <title>Sequencing and comparative analysis of myxobacterial genomes.</title>
        <authorList>
            <person name="Rupp O."/>
            <person name="Goesmann A."/>
            <person name="Sogaard-Andersen L."/>
        </authorList>
    </citation>
    <scope>NUCLEOTIDE SEQUENCE [LARGE SCALE GENOMIC DNA]</scope>
    <source>
        <strain evidence="2 3">DSM 52655</strain>
    </source>
</reference>